<feature type="transmembrane region" description="Helical" evidence="4">
    <location>
        <begin position="118"/>
        <end position="140"/>
    </location>
</feature>
<keyword evidence="6" id="KW-1185">Reference proteome</keyword>
<dbReference type="PANTHER" id="PTHR22847:SF637">
    <property type="entry name" value="WD REPEAT DOMAIN 5B"/>
    <property type="match status" value="1"/>
</dbReference>
<keyword evidence="4" id="KW-0812">Transmembrane</keyword>
<keyword evidence="4" id="KW-0472">Membrane</keyword>
<dbReference type="PROSITE" id="PS50082">
    <property type="entry name" value="WD_REPEATS_2"/>
    <property type="match status" value="3"/>
</dbReference>
<feature type="repeat" description="WD" evidence="3">
    <location>
        <begin position="296"/>
        <end position="331"/>
    </location>
</feature>
<feature type="repeat" description="WD" evidence="3">
    <location>
        <begin position="255"/>
        <end position="287"/>
    </location>
</feature>
<dbReference type="SUPFAM" id="SSF50978">
    <property type="entry name" value="WD40 repeat-like"/>
    <property type="match status" value="1"/>
</dbReference>
<dbReference type="EMBL" id="JBHFNT010000320">
    <property type="protein sequence ID" value="MFB2839764.1"/>
    <property type="molecule type" value="Genomic_DNA"/>
</dbReference>
<dbReference type="CDD" id="cd00200">
    <property type="entry name" value="WD40"/>
    <property type="match status" value="1"/>
</dbReference>
<feature type="repeat" description="WD" evidence="3">
    <location>
        <begin position="214"/>
        <end position="246"/>
    </location>
</feature>
<protein>
    <submittedName>
        <fullName evidence="5">WD40 repeat domain-containing protein</fullName>
    </submittedName>
</protein>
<dbReference type="InterPro" id="IPR001680">
    <property type="entry name" value="WD40_rpt"/>
</dbReference>
<dbReference type="PRINTS" id="PR00320">
    <property type="entry name" value="GPROTEINBRPT"/>
</dbReference>
<name>A0ABV4WXD2_9CYAN</name>
<dbReference type="RefSeq" id="WP_413282028.1">
    <property type="nucleotide sequence ID" value="NZ_JBHFNT010000320.1"/>
</dbReference>
<evidence type="ECO:0000313" key="6">
    <source>
        <dbReference type="Proteomes" id="UP001576780"/>
    </source>
</evidence>
<dbReference type="InterPro" id="IPR020472">
    <property type="entry name" value="WD40_PAC1"/>
</dbReference>
<dbReference type="InterPro" id="IPR015943">
    <property type="entry name" value="WD40/YVTN_repeat-like_dom_sf"/>
</dbReference>
<reference evidence="5 6" key="1">
    <citation type="submission" date="2024-09" db="EMBL/GenBank/DDBJ databases">
        <title>Floridaenema gen nov. (Aerosakkonemataceae, Aerosakkonematales ord. nov., Cyanobacteria) from benthic tropical and subtropical fresh waters, with the description of four new species.</title>
        <authorList>
            <person name="Moretto J.A."/>
            <person name="Berthold D.E."/>
            <person name="Lefler F.W."/>
            <person name="Huang I.-S."/>
            <person name="Laughinghouse H. IV."/>
        </authorList>
    </citation>
    <scope>NUCLEOTIDE SEQUENCE [LARGE SCALE GENOMIC DNA]</scope>
    <source>
        <strain evidence="5 6">BLCC-F167</strain>
    </source>
</reference>
<sequence length="377" mass="42805">MELRLTGLVVKRDGQLQIYNRIYQSVFDLAWVEKQLANLRPYGENFDAWKESNYQDESRLLRGQALLDAQSWADGKSLSDLDYHFLNSSQELDKRTIQTELDAQKQANQILAKARKRASWITGISLSLLVVSIVATIIVFEERKAVEARLKATSSKEQLVSGNKFTALIEALRAGQQLKQLNRLLWQKDDSQEPVLTALGQTLYEVREHNTLTLSSHQEPVYSVSWSPDGQTLATGSADNTVKLWNKQGKLLQTLNGHQNEVRSVSWSPDGQTLATGSWDNTVKLWNKQGKLLQTLSGHQNYVWSVSWSLDGQTLATGSADNTVKLWKVDTDLDVLIRQGCYWVSDYLKNNRDVTEEDRHICAKDLKLTEAEIKRKN</sequence>
<accession>A0ABV4WXD2</accession>
<organism evidence="5 6">
    <name type="scientific">Floridaenema evergladense BLCC-F167</name>
    <dbReference type="NCBI Taxonomy" id="3153639"/>
    <lineage>
        <taxon>Bacteria</taxon>
        <taxon>Bacillati</taxon>
        <taxon>Cyanobacteriota</taxon>
        <taxon>Cyanophyceae</taxon>
        <taxon>Oscillatoriophycideae</taxon>
        <taxon>Aerosakkonematales</taxon>
        <taxon>Aerosakkonemataceae</taxon>
        <taxon>Floridanema</taxon>
        <taxon>Floridanema evergladense</taxon>
    </lineage>
</organism>
<comment type="caution">
    <text evidence="5">The sequence shown here is derived from an EMBL/GenBank/DDBJ whole genome shotgun (WGS) entry which is preliminary data.</text>
</comment>
<keyword evidence="4" id="KW-1133">Transmembrane helix</keyword>
<dbReference type="PANTHER" id="PTHR22847">
    <property type="entry name" value="WD40 REPEAT PROTEIN"/>
    <property type="match status" value="1"/>
</dbReference>
<dbReference type="Pfam" id="PF00400">
    <property type="entry name" value="WD40"/>
    <property type="match status" value="3"/>
</dbReference>
<evidence type="ECO:0000256" key="1">
    <source>
        <dbReference type="ARBA" id="ARBA00022574"/>
    </source>
</evidence>
<dbReference type="Proteomes" id="UP001576780">
    <property type="component" value="Unassembled WGS sequence"/>
</dbReference>
<keyword evidence="1 3" id="KW-0853">WD repeat</keyword>
<proteinExistence type="predicted"/>
<dbReference type="PROSITE" id="PS50294">
    <property type="entry name" value="WD_REPEATS_REGION"/>
    <property type="match status" value="3"/>
</dbReference>
<evidence type="ECO:0000256" key="4">
    <source>
        <dbReference type="SAM" id="Phobius"/>
    </source>
</evidence>
<dbReference type="InterPro" id="IPR036322">
    <property type="entry name" value="WD40_repeat_dom_sf"/>
</dbReference>
<keyword evidence="2" id="KW-0677">Repeat</keyword>
<evidence type="ECO:0000256" key="3">
    <source>
        <dbReference type="PROSITE-ProRule" id="PRU00221"/>
    </source>
</evidence>
<dbReference type="Gene3D" id="2.130.10.10">
    <property type="entry name" value="YVTN repeat-like/Quinoprotein amine dehydrogenase"/>
    <property type="match status" value="1"/>
</dbReference>
<evidence type="ECO:0000256" key="2">
    <source>
        <dbReference type="ARBA" id="ARBA00022737"/>
    </source>
</evidence>
<gene>
    <name evidence="5" type="ORF">ACE1CA_35185</name>
</gene>
<dbReference type="SMART" id="SM00320">
    <property type="entry name" value="WD40"/>
    <property type="match status" value="3"/>
</dbReference>
<evidence type="ECO:0000313" key="5">
    <source>
        <dbReference type="EMBL" id="MFB2839764.1"/>
    </source>
</evidence>